<evidence type="ECO:0000313" key="2">
    <source>
        <dbReference type="Proteomes" id="UP000236546"/>
    </source>
</evidence>
<reference evidence="1 2" key="1">
    <citation type="submission" date="2017-02" db="EMBL/GenBank/DDBJ databases">
        <title>Genomes of Trichoderma spp. with biocontrol activity.</title>
        <authorList>
            <person name="Gardiner D."/>
            <person name="Kazan K."/>
            <person name="Vos C."/>
            <person name="Harvey P."/>
        </authorList>
    </citation>
    <scope>NUCLEOTIDE SEQUENCE [LARGE SCALE GENOMIC DNA]</scope>
    <source>
        <strain evidence="1 2">A5MH</strain>
    </source>
</reference>
<comment type="caution">
    <text evidence="1">The sequence shown here is derived from an EMBL/GenBank/DDBJ whole genome shotgun (WGS) entry which is preliminary data.</text>
</comment>
<accession>A0A2K0T2Q2</accession>
<gene>
    <name evidence="1" type="ORF">TGAMA5MH_08331</name>
</gene>
<protein>
    <submittedName>
        <fullName evidence="1">Uncharacterized protein</fullName>
    </submittedName>
</protein>
<sequence length="34" mass="3768">MLVPPLAAGRDLDHAGPFRLKGAAKNYWEELVCE</sequence>
<organism evidence="1 2">
    <name type="scientific">Trichoderma gamsii</name>
    <dbReference type="NCBI Taxonomy" id="398673"/>
    <lineage>
        <taxon>Eukaryota</taxon>
        <taxon>Fungi</taxon>
        <taxon>Dikarya</taxon>
        <taxon>Ascomycota</taxon>
        <taxon>Pezizomycotina</taxon>
        <taxon>Sordariomycetes</taxon>
        <taxon>Hypocreomycetidae</taxon>
        <taxon>Hypocreales</taxon>
        <taxon>Hypocreaceae</taxon>
        <taxon>Trichoderma</taxon>
    </lineage>
</organism>
<dbReference type="AlphaFoldDB" id="A0A2K0T2Q2"/>
<name>A0A2K0T2Q2_9HYPO</name>
<dbReference type="Proteomes" id="UP000236546">
    <property type="component" value="Unassembled WGS sequence"/>
</dbReference>
<proteinExistence type="predicted"/>
<evidence type="ECO:0000313" key="1">
    <source>
        <dbReference type="EMBL" id="PNP39812.1"/>
    </source>
</evidence>
<dbReference type="EMBL" id="MTYH01000075">
    <property type="protein sequence ID" value="PNP39812.1"/>
    <property type="molecule type" value="Genomic_DNA"/>
</dbReference>